<evidence type="ECO:0000313" key="4">
    <source>
        <dbReference type="Proteomes" id="UP000677054"/>
    </source>
</evidence>
<dbReference type="Gene3D" id="2.130.10.10">
    <property type="entry name" value="YVTN repeat-like/Quinoprotein amine dehydrogenase"/>
    <property type="match status" value="2"/>
</dbReference>
<dbReference type="SUPFAM" id="SSF50978">
    <property type="entry name" value="WD40 repeat-like"/>
    <property type="match status" value="1"/>
</dbReference>
<dbReference type="AlphaFoldDB" id="A0A7R9A2K0"/>
<dbReference type="OrthoDB" id="8883818at2759"/>
<dbReference type="GO" id="GO:0034455">
    <property type="term" value="C:t-UTP complex"/>
    <property type="evidence" value="ECO:0007669"/>
    <property type="project" value="TreeGrafter"/>
</dbReference>
<reference evidence="3" key="1">
    <citation type="submission" date="2020-11" db="EMBL/GenBank/DDBJ databases">
        <authorList>
            <person name="Tran Van P."/>
        </authorList>
    </citation>
    <scope>NUCLEOTIDE SEQUENCE</scope>
</reference>
<proteinExistence type="predicted"/>
<dbReference type="InterPro" id="IPR036322">
    <property type="entry name" value="WD40_repeat_dom_sf"/>
</dbReference>
<protein>
    <submittedName>
        <fullName evidence="3">Uncharacterized protein</fullName>
    </submittedName>
</protein>
<dbReference type="EMBL" id="LR899591">
    <property type="protein sequence ID" value="CAD7240907.1"/>
    <property type="molecule type" value="Genomic_DNA"/>
</dbReference>
<evidence type="ECO:0000256" key="1">
    <source>
        <dbReference type="PROSITE-ProRule" id="PRU00221"/>
    </source>
</evidence>
<dbReference type="Proteomes" id="UP000677054">
    <property type="component" value="Unassembled WGS sequence"/>
</dbReference>
<evidence type="ECO:0000313" key="3">
    <source>
        <dbReference type="EMBL" id="CAD7240907.1"/>
    </source>
</evidence>
<dbReference type="InterPro" id="IPR046351">
    <property type="entry name" value="UTP4"/>
</dbReference>
<evidence type="ECO:0000256" key="2">
    <source>
        <dbReference type="SAM" id="MobiDB-lite"/>
    </source>
</evidence>
<keyword evidence="1" id="KW-0853">WD repeat</keyword>
<accession>A0A7R9A2K0</accession>
<feature type="compositionally biased region" description="Basic residues" evidence="2">
    <location>
        <begin position="499"/>
        <end position="509"/>
    </location>
</feature>
<dbReference type="InterPro" id="IPR001680">
    <property type="entry name" value="WD40_rpt"/>
</dbReference>
<dbReference type="GO" id="GO:0003723">
    <property type="term" value="F:RNA binding"/>
    <property type="evidence" value="ECO:0007669"/>
    <property type="project" value="TreeGrafter"/>
</dbReference>
<dbReference type="GO" id="GO:0000462">
    <property type="term" value="P:maturation of SSU-rRNA from tricistronic rRNA transcript (SSU-rRNA, 5.8S rRNA, LSU-rRNA)"/>
    <property type="evidence" value="ECO:0007669"/>
    <property type="project" value="InterPro"/>
</dbReference>
<organism evidence="3">
    <name type="scientific">Darwinula stevensoni</name>
    <dbReference type="NCBI Taxonomy" id="69355"/>
    <lineage>
        <taxon>Eukaryota</taxon>
        <taxon>Metazoa</taxon>
        <taxon>Ecdysozoa</taxon>
        <taxon>Arthropoda</taxon>
        <taxon>Crustacea</taxon>
        <taxon>Oligostraca</taxon>
        <taxon>Ostracoda</taxon>
        <taxon>Podocopa</taxon>
        <taxon>Podocopida</taxon>
        <taxon>Darwinulocopina</taxon>
        <taxon>Darwinuloidea</taxon>
        <taxon>Darwinulidae</taxon>
        <taxon>Darwinula</taxon>
    </lineage>
</organism>
<dbReference type="PANTHER" id="PTHR44163">
    <property type="entry name" value="U3 SMALL NUCLEOLAR RNA-ASSOCIATED PROTEIN 4 HOMOLOG"/>
    <property type="match status" value="1"/>
</dbReference>
<dbReference type="InterPro" id="IPR015943">
    <property type="entry name" value="WD40/YVTN_repeat-like_dom_sf"/>
</dbReference>
<dbReference type="PANTHER" id="PTHR44163:SF1">
    <property type="entry name" value="U3 SMALL NUCLEOLAR RNA-ASSOCIATED PROTEIN 4 HOMOLOG"/>
    <property type="match status" value="1"/>
</dbReference>
<feature type="region of interest" description="Disordered" evidence="2">
    <location>
        <begin position="494"/>
        <end position="520"/>
    </location>
</feature>
<name>A0A7R9A2K0_9CRUS</name>
<dbReference type="GO" id="GO:0032040">
    <property type="term" value="C:small-subunit processome"/>
    <property type="evidence" value="ECO:0007669"/>
    <property type="project" value="TreeGrafter"/>
</dbReference>
<feature type="repeat" description="WD" evidence="1">
    <location>
        <begin position="13"/>
        <end position="47"/>
    </location>
</feature>
<gene>
    <name evidence="3" type="ORF">DSTB1V02_LOCUS909</name>
</gene>
<dbReference type="EMBL" id="CAJPEV010000074">
    <property type="protein sequence ID" value="CAG0880111.1"/>
    <property type="molecule type" value="Genomic_DNA"/>
</dbReference>
<keyword evidence="4" id="KW-1185">Reference proteome</keyword>
<dbReference type="PROSITE" id="PS50082">
    <property type="entry name" value="WD_REPEATS_2"/>
    <property type="match status" value="1"/>
</dbReference>
<sequence>MAAFAKVHKVGFVQVEPKAIHCLAYDEDVRKIAVSRSDNSIEIWNLQGNPYQECTFLARLDYSVEALGWYQGRLFSTGLSGFLVEYCPYSFEIKVGTENGYVSIFTLLEDGFTYEKHLDRQQGVDPMMVEFKRAEGGEREWVRSLGRVTHSHDVRAVLNLNKFLITGGIDGYLSISTRHTMTVRYPGIPQAPCVEVLPTARKLLVHTKTALELWRLGSAVDREPPKDGSRRFLKVIEPPRKVLVIEPQDNEIIITCAASPNASWLAYSLTNSMKIFNLELVREYEEDIVLRKVKCLPSECERGATALSFISEDRLLAGDNQGSLHVFRFHDMSYISGPQCDVSIPNVLTGEVGRKSAVCLISHDSKEKRCAVAGSFPAVAVVDLNSFTVTHRLKVNSLAPVTAMAMQPGTSNLILVFSDRMIQEVNAKTGEFTKWYREIYRKLPLAHLSHPYAARGVSFHPRHQNLLLIHDTSAVVILDKQQIQIENRDTKKELEELKRKSHKRTKKMGRKEESHKEAGVAVHKQYRHVVGMGFLSEDELVIVQRTPEQLISTLPPPLKKKKFGT</sequence>
<dbReference type="GO" id="GO:0030686">
    <property type="term" value="C:90S preribosome"/>
    <property type="evidence" value="ECO:0007669"/>
    <property type="project" value="InterPro"/>
</dbReference>